<dbReference type="GO" id="GO:0005576">
    <property type="term" value="C:extracellular region"/>
    <property type="evidence" value="ECO:0007669"/>
    <property type="project" value="UniProtKB-SubCell"/>
</dbReference>
<organism evidence="7 8">
    <name type="scientific">Pilibacter termitis</name>
    <dbReference type="NCBI Taxonomy" id="263852"/>
    <lineage>
        <taxon>Bacteria</taxon>
        <taxon>Bacillati</taxon>
        <taxon>Bacillota</taxon>
        <taxon>Bacilli</taxon>
        <taxon>Lactobacillales</taxon>
        <taxon>Enterococcaceae</taxon>
        <taxon>Pilibacter</taxon>
    </lineage>
</organism>
<evidence type="ECO:0000313" key="7">
    <source>
        <dbReference type="EMBL" id="SJZ66048.1"/>
    </source>
</evidence>
<name>A0A1T4MGY8_9ENTE</name>
<dbReference type="SUPFAM" id="SSF88713">
    <property type="entry name" value="Glycoside hydrolase/deacetylase"/>
    <property type="match status" value="1"/>
</dbReference>
<dbReference type="InterPro" id="IPR011330">
    <property type="entry name" value="Glyco_hydro/deAcase_b/a-brl"/>
</dbReference>
<dbReference type="PANTHER" id="PTHR34216:SF3">
    <property type="entry name" value="POLY-BETA-1,6-N-ACETYL-D-GLUCOSAMINE N-DEACETYLASE"/>
    <property type="match status" value="1"/>
</dbReference>
<keyword evidence="4" id="KW-0472">Membrane</keyword>
<dbReference type="Proteomes" id="UP000190328">
    <property type="component" value="Unassembled WGS sequence"/>
</dbReference>
<keyword evidence="4" id="KW-1133">Transmembrane helix</keyword>
<dbReference type="PANTHER" id="PTHR34216">
    <property type="match status" value="1"/>
</dbReference>
<dbReference type="OrthoDB" id="9778320at2"/>
<sequence length="374" mass="42505">MNEQRRGTRRERRKKESKKKHLGSIFLTLIVLALALGGGYWAKTSFFDTKENTIPKTSEQKPAVKNNDEKPAEQPFQPTNKTIGKRDVAIYDEDLTSAKNYTTSAYYGYEVNLTKQATLNNKKYYLASLENQEIGWVEEESLTDDLTKTWEKLSEPALFPILMYHHISQGEDSLYVPKEEFDAHMQGLKEKGYYTLTPEEAYLVLTTNKVPSKKIIWVTLDDGYTDVYTNAFPTLKKLGLQATMNIITQPEYPDNKVTKEQRAELVNSGFVQLEDHTLNHIDLNALEPAEQERQMSESKKLLTEEIHRPVTTLCYPAGHYDETTVEIAKKVGYKMAVTTTYGFGASSDGLLELTRVRVSPGASKETFLAMIGEK</sequence>
<evidence type="ECO:0000256" key="4">
    <source>
        <dbReference type="SAM" id="Phobius"/>
    </source>
</evidence>
<dbReference type="SUPFAM" id="SSF82057">
    <property type="entry name" value="Prokaryotic SH3-related domain"/>
    <property type="match status" value="1"/>
</dbReference>
<evidence type="ECO:0000313" key="8">
    <source>
        <dbReference type="Proteomes" id="UP000190328"/>
    </source>
</evidence>
<evidence type="ECO:0000259" key="5">
    <source>
        <dbReference type="PROSITE" id="PS51677"/>
    </source>
</evidence>
<accession>A0A1T4MGY8</accession>
<feature type="domain" description="NodB homology" evidence="5">
    <location>
        <begin position="214"/>
        <end position="374"/>
    </location>
</feature>
<feature type="transmembrane region" description="Helical" evidence="4">
    <location>
        <begin position="21"/>
        <end position="42"/>
    </location>
</feature>
<dbReference type="CDD" id="cd10918">
    <property type="entry name" value="CE4_NodB_like_5s_6s"/>
    <property type="match status" value="1"/>
</dbReference>
<evidence type="ECO:0000259" key="6">
    <source>
        <dbReference type="PROSITE" id="PS51780"/>
    </source>
</evidence>
<dbReference type="Gene3D" id="2.30.30.170">
    <property type="match status" value="1"/>
</dbReference>
<dbReference type="GO" id="GO:0005975">
    <property type="term" value="P:carbohydrate metabolic process"/>
    <property type="evidence" value="ECO:0007669"/>
    <property type="project" value="InterPro"/>
</dbReference>
<dbReference type="PROSITE" id="PS51677">
    <property type="entry name" value="NODB"/>
    <property type="match status" value="1"/>
</dbReference>
<dbReference type="PROSITE" id="PS51780">
    <property type="entry name" value="GW"/>
    <property type="match status" value="1"/>
</dbReference>
<evidence type="ECO:0000256" key="1">
    <source>
        <dbReference type="ARBA" id="ARBA00004613"/>
    </source>
</evidence>
<evidence type="ECO:0000256" key="2">
    <source>
        <dbReference type="ARBA" id="ARBA00022729"/>
    </source>
</evidence>
<dbReference type="Pfam" id="PF13457">
    <property type="entry name" value="GW"/>
    <property type="match status" value="1"/>
</dbReference>
<feature type="domain" description="GW" evidence="6">
    <location>
        <begin position="72"/>
        <end position="147"/>
    </location>
</feature>
<reference evidence="7 8" key="1">
    <citation type="submission" date="2017-02" db="EMBL/GenBank/DDBJ databases">
        <authorList>
            <person name="Peterson S.W."/>
        </authorList>
    </citation>
    <scope>NUCLEOTIDE SEQUENCE [LARGE SCALE GENOMIC DNA]</scope>
    <source>
        <strain evidence="7 8">ATCC BAA-1030</strain>
    </source>
</reference>
<dbReference type="GO" id="GO:0016810">
    <property type="term" value="F:hydrolase activity, acting on carbon-nitrogen (but not peptide) bonds"/>
    <property type="evidence" value="ECO:0007669"/>
    <property type="project" value="InterPro"/>
</dbReference>
<dbReference type="Pfam" id="PF01522">
    <property type="entry name" value="Polysacc_deac_1"/>
    <property type="match status" value="1"/>
</dbReference>
<evidence type="ECO:0000256" key="3">
    <source>
        <dbReference type="SAM" id="MobiDB-lite"/>
    </source>
</evidence>
<dbReference type="RefSeq" id="WP_078807005.1">
    <property type="nucleotide sequence ID" value="NZ_FUXI01000010.1"/>
</dbReference>
<keyword evidence="8" id="KW-1185">Reference proteome</keyword>
<dbReference type="InterPro" id="IPR051398">
    <property type="entry name" value="Polysacch_Deacetylase"/>
</dbReference>
<dbReference type="InterPro" id="IPR038200">
    <property type="entry name" value="GW_dom_sf"/>
</dbReference>
<protein>
    <submittedName>
        <fullName evidence="7">SH3-like domain-containing protein</fullName>
    </submittedName>
</protein>
<dbReference type="Gene3D" id="3.20.20.370">
    <property type="entry name" value="Glycoside hydrolase/deacetylase"/>
    <property type="match status" value="1"/>
</dbReference>
<feature type="region of interest" description="Disordered" evidence="3">
    <location>
        <begin position="53"/>
        <end position="79"/>
    </location>
</feature>
<dbReference type="InterPro" id="IPR002509">
    <property type="entry name" value="NODB_dom"/>
</dbReference>
<comment type="subcellular location">
    <subcellularLocation>
        <location evidence="1">Secreted</location>
    </subcellularLocation>
</comment>
<dbReference type="AlphaFoldDB" id="A0A1T4MGY8"/>
<dbReference type="EMBL" id="FUXI01000010">
    <property type="protein sequence ID" value="SJZ66048.1"/>
    <property type="molecule type" value="Genomic_DNA"/>
</dbReference>
<keyword evidence="4" id="KW-0812">Transmembrane</keyword>
<keyword evidence="2" id="KW-0732">Signal</keyword>
<gene>
    <name evidence="7" type="ORF">SAMN02745116_01080</name>
</gene>
<dbReference type="InterPro" id="IPR025987">
    <property type="entry name" value="GW_dom"/>
</dbReference>
<proteinExistence type="predicted"/>
<dbReference type="STRING" id="263852.SAMN02745116_01080"/>